<dbReference type="InterPro" id="IPR000653">
    <property type="entry name" value="DegT/StrS_aminotransferase"/>
</dbReference>
<sequence>MEKIALEGGKPQREDFLVFGKPRIEEDEIEEVVKTLRSGWISTGPRVKKFEEKFSEYIGVKNCIALNSCTAGLFLALVLAGIGNNDEVITTTLTFASSANVIEHVGAKPVFIDIKESDLNFDEDLIESKINEKTKALISVHMAGNSCNIEKISEIVKRHNLVWINDTAHAIETEWDGKKISYYGDFSSYSFYATKNITTAEGGMLVVKDNKLYERGRILSLHGISRDAWKRYSSEGFKHYEVIEPGFKYNMTDIQAALGIKQLEKIERYWKIRDEIAKIYINRFSEIDEIEPIEYSFDRRRPSYHLFILKITDDSLSRDFMMDALKHENIGTGIHYLPLHTQKYYKEKYSLEESEFPVATKIGKKIFSVPIGANITEKDVDDVVYAIKKIIYFVKRKVF</sequence>
<dbReference type="GO" id="GO:0000271">
    <property type="term" value="P:polysaccharide biosynthetic process"/>
    <property type="evidence" value="ECO:0007669"/>
    <property type="project" value="TreeGrafter"/>
</dbReference>
<dbReference type="Gene3D" id="3.40.640.10">
    <property type="entry name" value="Type I PLP-dependent aspartate aminotransferase-like (Major domain)"/>
    <property type="match status" value="1"/>
</dbReference>
<gene>
    <name evidence="5" type="ORF">Thena_1296</name>
</gene>
<organism evidence="5 6">
    <name type="scientific">Thermodesulfobium narugense DSM 14796</name>
    <dbReference type="NCBI Taxonomy" id="747365"/>
    <lineage>
        <taxon>Bacteria</taxon>
        <taxon>Pseudomonadati</taxon>
        <taxon>Thermodesulfobiota</taxon>
        <taxon>Thermodesulfobiia</taxon>
        <taxon>Thermodesulfobiales</taxon>
        <taxon>Thermodesulfobiaceae</taxon>
        <taxon>Thermodesulfobium</taxon>
    </lineage>
</organism>
<keyword evidence="5" id="KW-0032">Aminotransferase</keyword>
<dbReference type="Gene3D" id="3.90.1150.10">
    <property type="entry name" value="Aspartate Aminotransferase, domain 1"/>
    <property type="match status" value="1"/>
</dbReference>
<reference evidence="5 6" key="1">
    <citation type="submission" date="2011-04" db="EMBL/GenBank/DDBJ databases">
        <title>The complete genome of Thermodesulfobium narugense DSM 14796.</title>
        <authorList>
            <consortium name="US DOE Joint Genome Institute (JGI-PGF)"/>
            <person name="Lucas S."/>
            <person name="Han J."/>
            <person name="Lapidus A."/>
            <person name="Bruce D."/>
            <person name="Goodwin L."/>
            <person name="Pitluck S."/>
            <person name="Peters L."/>
            <person name="Kyrpides N."/>
            <person name="Mavromatis K."/>
            <person name="Pagani I."/>
            <person name="Ivanova N."/>
            <person name="Ovchinnikova G."/>
            <person name="Zhang X."/>
            <person name="Saunders L."/>
            <person name="Detter J.C."/>
            <person name="Tapia R."/>
            <person name="Han C."/>
            <person name="Land M."/>
            <person name="Hauser L."/>
            <person name="Markowitz V."/>
            <person name="Cheng J.-F."/>
            <person name="Hugenholtz P."/>
            <person name="Woyke T."/>
            <person name="Wu D."/>
            <person name="Spring S."/>
            <person name="Schroeder M."/>
            <person name="Brambilla E."/>
            <person name="Klenk H.-P."/>
            <person name="Eisen J.A."/>
        </authorList>
    </citation>
    <scope>NUCLEOTIDE SEQUENCE [LARGE SCALE GENOMIC DNA]</scope>
    <source>
        <strain evidence="5 6">DSM 14796</strain>
    </source>
</reference>
<feature type="modified residue" description="N6-(pyridoxal phosphate)lysine" evidence="3">
    <location>
        <position position="195"/>
    </location>
</feature>
<comment type="similarity">
    <text evidence="1 4">Belongs to the DegT/DnrJ/EryC1 family.</text>
</comment>
<keyword evidence="3 4" id="KW-0663">Pyridoxal phosphate</keyword>
<dbReference type="STRING" id="747365.Thena_1296"/>
<dbReference type="InterPro" id="IPR015422">
    <property type="entry name" value="PyrdxlP-dep_Trfase_small"/>
</dbReference>
<evidence type="ECO:0000256" key="1">
    <source>
        <dbReference type="ARBA" id="ARBA00037999"/>
    </source>
</evidence>
<keyword evidence="5" id="KW-0808">Transferase</keyword>
<dbReference type="EMBL" id="CP002690">
    <property type="protein sequence ID" value="AEE14913.1"/>
    <property type="molecule type" value="Genomic_DNA"/>
</dbReference>
<keyword evidence="6" id="KW-1185">Reference proteome</keyword>
<evidence type="ECO:0000256" key="3">
    <source>
        <dbReference type="PIRSR" id="PIRSR000390-2"/>
    </source>
</evidence>
<dbReference type="PIRSF" id="PIRSF000390">
    <property type="entry name" value="PLP_StrS"/>
    <property type="match status" value="1"/>
</dbReference>
<evidence type="ECO:0000313" key="5">
    <source>
        <dbReference type="EMBL" id="AEE14913.1"/>
    </source>
</evidence>
<protein>
    <submittedName>
        <fullName evidence="5">DegT/DnrJ/EryC1/StrS aminotransferase</fullName>
    </submittedName>
</protein>
<dbReference type="RefSeq" id="WP_013756634.1">
    <property type="nucleotide sequence ID" value="NC_015499.1"/>
</dbReference>
<dbReference type="SUPFAM" id="SSF53383">
    <property type="entry name" value="PLP-dependent transferases"/>
    <property type="match status" value="1"/>
</dbReference>
<evidence type="ECO:0000256" key="4">
    <source>
        <dbReference type="RuleBase" id="RU004508"/>
    </source>
</evidence>
<evidence type="ECO:0000313" key="6">
    <source>
        <dbReference type="Proteomes" id="UP000011765"/>
    </source>
</evidence>
<proteinExistence type="inferred from homology"/>
<dbReference type="KEGG" id="tnr:Thena_1296"/>
<feature type="active site" description="Proton acceptor" evidence="2">
    <location>
        <position position="195"/>
    </location>
</feature>
<dbReference type="CDD" id="cd00616">
    <property type="entry name" value="AHBA_syn"/>
    <property type="match status" value="1"/>
</dbReference>
<dbReference type="eggNOG" id="COG0399">
    <property type="taxonomic scope" value="Bacteria"/>
</dbReference>
<name>M1E829_9BACT</name>
<accession>M1E829</accession>
<dbReference type="AlphaFoldDB" id="M1E829"/>
<dbReference type="GO" id="GO:0030170">
    <property type="term" value="F:pyridoxal phosphate binding"/>
    <property type="evidence" value="ECO:0007669"/>
    <property type="project" value="TreeGrafter"/>
</dbReference>
<evidence type="ECO:0000256" key="2">
    <source>
        <dbReference type="PIRSR" id="PIRSR000390-1"/>
    </source>
</evidence>
<dbReference type="PANTHER" id="PTHR30244:SF34">
    <property type="entry name" value="DTDP-4-AMINO-4,6-DIDEOXYGALACTOSE TRANSAMINASE"/>
    <property type="match status" value="1"/>
</dbReference>
<dbReference type="PANTHER" id="PTHR30244">
    <property type="entry name" value="TRANSAMINASE"/>
    <property type="match status" value="1"/>
</dbReference>
<dbReference type="InterPro" id="IPR015421">
    <property type="entry name" value="PyrdxlP-dep_Trfase_major"/>
</dbReference>
<dbReference type="InterPro" id="IPR015424">
    <property type="entry name" value="PyrdxlP-dep_Trfase"/>
</dbReference>
<dbReference type="Proteomes" id="UP000011765">
    <property type="component" value="Chromosome"/>
</dbReference>
<dbReference type="GO" id="GO:0008483">
    <property type="term" value="F:transaminase activity"/>
    <property type="evidence" value="ECO:0007669"/>
    <property type="project" value="UniProtKB-KW"/>
</dbReference>
<dbReference type="Pfam" id="PF01041">
    <property type="entry name" value="DegT_DnrJ_EryC1"/>
    <property type="match status" value="1"/>
</dbReference>
<dbReference type="HOGENOM" id="CLU_033332_7_2_9"/>